<keyword evidence="3" id="KW-1185">Reference proteome</keyword>
<feature type="transmembrane region" description="Helical" evidence="1">
    <location>
        <begin position="112"/>
        <end position="135"/>
    </location>
</feature>
<evidence type="ECO:0000313" key="2">
    <source>
        <dbReference type="EMBL" id="BAC91996.1"/>
    </source>
</evidence>
<dbReference type="STRING" id="251221.gene:10761573"/>
<reference evidence="2 3" key="2">
    <citation type="journal article" date="2003" name="DNA Res.">
        <title>Complete genome structure of Gloeobacter violaceus PCC 7421, a cyanobacterium that lacks thylakoids (supplement).</title>
        <authorList>
            <person name="Nakamura Y."/>
            <person name="Kaneko T."/>
            <person name="Sato S."/>
            <person name="Mimuro M."/>
            <person name="Miyashita H."/>
            <person name="Tsuchiya T."/>
            <person name="Sasamoto S."/>
            <person name="Watanabe A."/>
            <person name="Kawashima K."/>
            <person name="Kishida Y."/>
            <person name="Kiyokawa C."/>
            <person name="Kohara M."/>
            <person name="Matsumoto M."/>
            <person name="Matsuno A."/>
            <person name="Nakazaki N."/>
            <person name="Shimpo S."/>
            <person name="Takeuchi C."/>
            <person name="Yamada M."/>
            <person name="Tabata S."/>
        </authorList>
    </citation>
    <scope>NUCLEOTIDE SEQUENCE [LARGE SCALE GENOMIC DNA]</scope>
    <source>
        <strain evidence="3">ATCC 29082 / PCC 7421</strain>
    </source>
</reference>
<evidence type="ECO:0000313" key="3">
    <source>
        <dbReference type="Proteomes" id="UP000000557"/>
    </source>
</evidence>
<dbReference type="EnsemblBacteria" id="BAC91996">
    <property type="protein sequence ID" value="BAC91996"/>
    <property type="gene ID" value="BAC91996"/>
</dbReference>
<dbReference type="Proteomes" id="UP000000557">
    <property type="component" value="Chromosome"/>
</dbReference>
<feature type="transmembrane region" description="Helical" evidence="1">
    <location>
        <begin position="248"/>
        <end position="269"/>
    </location>
</feature>
<dbReference type="PATRIC" id="fig|251221.4.peg.4087"/>
<dbReference type="AlphaFoldDB" id="Q7NE25"/>
<evidence type="ECO:0000256" key="1">
    <source>
        <dbReference type="SAM" id="Phobius"/>
    </source>
</evidence>
<feature type="transmembrane region" description="Helical" evidence="1">
    <location>
        <begin position="147"/>
        <end position="170"/>
    </location>
</feature>
<gene>
    <name evidence="2" type="ordered locus">gll4055</name>
</gene>
<keyword evidence="1" id="KW-0812">Transmembrane</keyword>
<dbReference type="GO" id="GO:0016020">
    <property type="term" value="C:membrane"/>
    <property type="evidence" value="ECO:0000318"/>
    <property type="project" value="GO_Central"/>
</dbReference>
<keyword evidence="1" id="KW-1133">Transmembrane helix</keyword>
<accession>Q7NE25</accession>
<proteinExistence type="predicted"/>
<dbReference type="HOGENOM" id="CLU_106257_0_0_3"/>
<dbReference type="EMBL" id="BA000045">
    <property type="protein sequence ID" value="BAC91996.1"/>
    <property type="molecule type" value="Genomic_DNA"/>
</dbReference>
<reference evidence="2 3" key="1">
    <citation type="journal article" date="2003" name="DNA Res.">
        <title>Complete genome structure of Gloeobacter violaceus PCC 7421, a cyanobacterium that lacks thylakoids.</title>
        <authorList>
            <person name="Nakamura Y."/>
            <person name="Kaneko T."/>
            <person name="Sato S."/>
            <person name="Mimuro M."/>
            <person name="Miyashita H."/>
            <person name="Tsuchiya T."/>
            <person name="Sasamoto S."/>
            <person name="Watanabe A."/>
            <person name="Kawashima K."/>
            <person name="Kishida Y."/>
            <person name="Kiyokawa C."/>
            <person name="Kohara M."/>
            <person name="Matsumoto M."/>
            <person name="Matsuno A."/>
            <person name="Nakazaki N."/>
            <person name="Shimpo S."/>
            <person name="Takeuchi C."/>
            <person name="Yamada M."/>
            <person name="Tabata S."/>
        </authorList>
    </citation>
    <scope>NUCLEOTIDE SEQUENCE [LARGE SCALE GENOMIC DNA]</scope>
    <source>
        <strain evidence="3">ATCC 29082 / PCC 7421</strain>
    </source>
</reference>
<feature type="transmembrane region" description="Helical" evidence="1">
    <location>
        <begin position="201"/>
        <end position="227"/>
    </location>
</feature>
<dbReference type="KEGG" id="gvi:gll4055"/>
<protein>
    <submittedName>
        <fullName evidence="2">Gll4055 protein</fullName>
    </submittedName>
</protein>
<keyword evidence="1" id="KW-0472">Membrane</keyword>
<feature type="transmembrane region" description="Helical" evidence="1">
    <location>
        <begin position="36"/>
        <end position="54"/>
    </location>
</feature>
<name>Q7NE25_GLOVI</name>
<dbReference type="InParanoid" id="Q7NE25"/>
<sequence length="276" mass="29347">MDPGRVGSTQTPAAVTDADLSLSSLYRELVRVAPRVYLPLLVLQWIALAANLAVGSLPQGPVRGATQALVPLVLDPVLTGTSLAYAHQALTGTGDRHFGAAFSRGVRTWPKLIATSILTVGAAMLPTAWLFYFAYRRFEAALLAGAAFWEVAVPFGAMIVLAVPGIYLGVRLFVTVPLHFVEEHGALSPLPRSWRLTEGHWWAAALAFMPLGLLVALLALPLSFALVGTPWAERLLPGNAAIAGIGPALRLVGPLGWTLYMLFCLRLIASGPAVRA</sequence>
<dbReference type="OrthoDB" id="1049480at2"/>
<organism evidence="2 3">
    <name type="scientific">Gloeobacter violaceus (strain ATCC 29082 / PCC 7421)</name>
    <dbReference type="NCBI Taxonomy" id="251221"/>
    <lineage>
        <taxon>Bacteria</taxon>
        <taxon>Bacillati</taxon>
        <taxon>Cyanobacteriota</taxon>
        <taxon>Cyanophyceae</taxon>
        <taxon>Gloeobacterales</taxon>
        <taxon>Gloeobacteraceae</taxon>
        <taxon>Gloeobacter</taxon>
    </lineage>
</organism>